<dbReference type="Gene3D" id="3.40.50.1000">
    <property type="entry name" value="HAD superfamily/HAD-like"/>
    <property type="match status" value="1"/>
</dbReference>
<dbReference type="Gene3D" id="3.90.1070.10">
    <property type="match status" value="1"/>
</dbReference>
<gene>
    <name evidence="3" type="ORF">HUK38_03045</name>
</gene>
<dbReference type="InterPro" id="IPR006380">
    <property type="entry name" value="SPP-like_dom"/>
</dbReference>
<dbReference type="GO" id="GO:0016787">
    <property type="term" value="F:hydrolase activity"/>
    <property type="evidence" value="ECO:0007669"/>
    <property type="project" value="UniProtKB-KW"/>
</dbReference>
<evidence type="ECO:0000259" key="2">
    <source>
        <dbReference type="Pfam" id="PF05116"/>
    </source>
</evidence>
<dbReference type="SFLD" id="SFLDG01141">
    <property type="entry name" value="C2.B.1:_Sucrose_Phosphatase_Li"/>
    <property type="match status" value="1"/>
</dbReference>
<accession>A0A839HCR7</accession>
<dbReference type="InterPro" id="IPR023214">
    <property type="entry name" value="HAD_sf"/>
</dbReference>
<keyword evidence="4" id="KW-1185">Reference proteome</keyword>
<dbReference type="SFLD" id="SFLDS00003">
    <property type="entry name" value="Haloacid_Dehalogenase"/>
    <property type="match status" value="1"/>
</dbReference>
<name>A0A839HCR7_9GAMM</name>
<dbReference type="Pfam" id="PF05116">
    <property type="entry name" value="S6PP"/>
    <property type="match status" value="1"/>
</dbReference>
<dbReference type="SFLD" id="SFLDG01140">
    <property type="entry name" value="C2.B:_Phosphomannomutase_and_P"/>
    <property type="match status" value="1"/>
</dbReference>
<evidence type="ECO:0000256" key="1">
    <source>
        <dbReference type="ARBA" id="ARBA00022801"/>
    </source>
</evidence>
<evidence type="ECO:0000313" key="4">
    <source>
        <dbReference type="Proteomes" id="UP000548632"/>
    </source>
</evidence>
<feature type="domain" description="Sucrose phosphatase-like" evidence="2">
    <location>
        <begin position="5"/>
        <end position="270"/>
    </location>
</feature>
<dbReference type="AlphaFoldDB" id="A0A839HCR7"/>
<dbReference type="RefSeq" id="WP_182582388.1">
    <property type="nucleotide sequence ID" value="NZ_JABVCQ010000005.1"/>
</dbReference>
<organism evidence="3 4">
    <name type="scientific">Thiospirillum jenense</name>
    <dbReference type="NCBI Taxonomy" id="1653858"/>
    <lineage>
        <taxon>Bacteria</taxon>
        <taxon>Pseudomonadati</taxon>
        <taxon>Pseudomonadota</taxon>
        <taxon>Gammaproteobacteria</taxon>
        <taxon>Chromatiales</taxon>
        <taxon>Chromatiaceae</taxon>
        <taxon>Thiospirillum</taxon>
    </lineage>
</organism>
<dbReference type="InterPro" id="IPR036412">
    <property type="entry name" value="HAD-like_sf"/>
</dbReference>
<dbReference type="InterPro" id="IPR051518">
    <property type="entry name" value="Sucrose_Phosphatase"/>
</dbReference>
<keyword evidence="1 3" id="KW-0378">Hydrolase</keyword>
<proteinExistence type="predicted"/>
<protein>
    <submittedName>
        <fullName evidence="3">HAD hydrolase family protein</fullName>
    </submittedName>
</protein>
<reference evidence="3 4" key="1">
    <citation type="journal article" date="2020" name="Arch. Microbiol.">
        <title>The genome sequence of the giant phototrophic gammaproteobacterium Thiospirillum jenense gives insight into its physiological properties and phylogenetic relationships.</title>
        <authorList>
            <person name="Imhoff J.F."/>
            <person name="Meyer T.E."/>
            <person name="Kyndt J.A."/>
        </authorList>
    </citation>
    <scope>NUCLEOTIDE SEQUENCE [LARGE SCALE GENOMIC DNA]</scope>
    <source>
        <strain evidence="3 4">DSM 216</strain>
    </source>
</reference>
<comment type="caution">
    <text evidence="3">The sequence shown here is derived from an EMBL/GenBank/DDBJ whole genome shotgun (WGS) entry which is preliminary data.</text>
</comment>
<dbReference type="Proteomes" id="UP000548632">
    <property type="component" value="Unassembled WGS sequence"/>
</dbReference>
<evidence type="ECO:0000313" key="3">
    <source>
        <dbReference type="EMBL" id="MBB1125206.1"/>
    </source>
</evidence>
<sequence>MSIPPLLLCTDLDQTLLPNGAHPESPQAWHDFQHLLTIAPITLVFVTGRSLALVITAIEQYALPLPTYIISDVGTNLYCQHQGQWQLLSAWHHHINCHWPAPDEIKKCLALLPELTLQASVHQGDYKVSYLLPICANPVAYCEQIQQQLLAANMQVRLIYSADVIHQTGLLDIVPNSASKRHAIEFLQQLLGYTHHTTLFAGDSGNDLEVLASSIPAVLVANAAPQIRHIAQQHAQVAGCAAQLYCAQGGWRDYNGNYSAGILEGIAHFRPDIIALINEIH</sequence>
<dbReference type="EMBL" id="JABVCQ010000005">
    <property type="protein sequence ID" value="MBB1125206.1"/>
    <property type="molecule type" value="Genomic_DNA"/>
</dbReference>
<dbReference type="PANTHER" id="PTHR46521:SF4">
    <property type="entry name" value="SUCROSE-PHOSPHATASE 2-RELATED"/>
    <property type="match status" value="1"/>
</dbReference>
<dbReference type="SUPFAM" id="SSF56784">
    <property type="entry name" value="HAD-like"/>
    <property type="match status" value="1"/>
</dbReference>
<dbReference type="PANTHER" id="PTHR46521">
    <property type="entry name" value="SUCROSE-PHOSPHATASE 2-RELATED"/>
    <property type="match status" value="1"/>
</dbReference>